<feature type="compositionally biased region" description="Basic and acidic residues" evidence="7">
    <location>
        <begin position="345"/>
        <end position="356"/>
    </location>
</feature>
<name>A0AAV2BX18_9ARAC</name>
<feature type="compositionally biased region" description="Polar residues" evidence="7">
    <location>
        <begin position="403"/>
        <end position="415"/>
    </location>
</feature>
<dbReference type="GO" id="GO:0016251">
    <property type="term" value="F:RNA polymerase II general transcription initiation factor activity"/>
    <property type="evidence" value="ECO:0007669"/>
    <property type="project" value="TreeGrafter"/>
</dbReference>
<dbReference type="EMBL" id="CAXIEN010000549">
    <property type="protein sequence ID" value="CAL1300330.1"/>
    <property type="molecule type" value="Genomic_DNA"/>
</dbReference>
<organism evidence="9 10">
    <name type="scientific">Larinioides sclopetarius</name>
    <dbReference type="NCBI Taxonomy" id="280406"/>
    <lineage>
        <taxon>Eukaryota</taxon>
        <taxon>Metazoa</taxon>
        <taxon>Ecdysozoa</taxon>
        <taxon>Arthropoda</taxon>
        <taxon>Chelicerata</taxon>
        <taxon>Arachnida</taxon>
        <taxon>Araneae</taxon>
        <taxon>Araneomorphae</taxon>
        <taxon>Entelegynae</taxon>
        <taxon>Araneoidea</taxon>
        <taxon>Araneidae</taxon>
        <taxon>Larinioides</taxon>
    </lineage>
</organism>
<dbReference type="PANTHER" id="PTHR19879">
    <property type="entry name" value="TRANSCRIPTION INITIATION FACTOR TFIID"/>
    <property type="match status" value="1"/>
</dbReference>
<comment type="caution">
    <text evidence="9">The sequence shown here is derived from an EMBL/GenBank/DDBJ whole genome shotgun (WGS) entry which is preliminary data.</text>
</comment>
<dbReference type="Gene3D" id="1.25.40.500">
    <property type="entry name" value="TFIID subunit TAF5, NTD2 domain"/>
    <property type="match status" value="1"/>
</dbReference>
<proteinExistence type="inferred from homology"/>
<feature type="domain" description="TFIID subunit TAF5 NTD2" evidence="8">
    <location>
        <begin position="52"/>
        <end position="164"/>
    </location>
</feature>
<dbReference type="InterPro" id="IPR007582">
    <property type="entry name" value="TFIID_NTD2"/>
</dbReference>
<sequence length="766" mass="87309">MSISNISGESFCEGKDISIQEFKKNELLSFYNHVIYADLLVISNRDLHLAAITKEFIKFSRFISQPSNKKHFLVFLIPVFQHLYLLLRSHKGKSDAERFIKYFKHLDIPSDVTKDLSKCETFKELQFLIYSQARTRVKLSSNAYHTLMNWLRDCFSESLQMFNILRILHENFHVDIYHDKDDEDFSGVEAEVLQAIQKWLADYEAQKIQKKSEPKVSAKTCKTPQSVDDLMAQKMSELEIEAETPKMPETPITSESNDSESNFEVKSSMFKMRDSARRYLEKVRQSGWDIEQIEKALLNPPDFSTEVSTDIVKDDQEMDFLEDPLPMADENAVKEIIEQLFSTSDPEKPFEEDRSPLENTVPVSPGGSEYVIWSDASTERNDEDDIQALDSIDIDDQDLNDGNEGSTEIQHNIEPTDQDMSDVTTDDVKDEEHQNTSNQHFFNDFYKTNFHSAYPITISGQDVLCSSDVSSDLLYLACGFESCKISTWRLCCKEISKYEFTLQPLGTLRGHKGIVYALSIDSNRRTLISGSHDCTVKIWDLEESTCLSTISAHSAPVYAICVSPNSRYFLSASEDKDVVLFWYDDIYPVRVYSGHSTEAINCVQFHPNCSYFATASSDGNVFLFKINYDSCPVRMFSKHIAKVYTLAFSPCGKNLASADVEGVIIIWDILTYAPITICETGQGIRSISYDTSGSFIAALFYYKSWKVYNVEEKSIDVVIEAESVGVPKSVHFSTDNKMIIIQYIEADKNEIAETKETPKTKITKVN</sequence>
<dbReference type="InterPro" id="IPR019775">
    <property type="entry name" value="WD40_repeat_CS"/>
</dbReference>
<dbReference type="SUPFAM" id="SSF160897">
    <property type="entry name" value="Taf5 N-terminal domain-like"/>
    <property type="match status" value="1"/>
</dbReference>
<dbReference type="SUPFAM" id="SSF50978">
    <property type="entry name" value="WD40 repeat-like"/>
    <property type="match status" value="1"/>
</dbReference>
<evidence type="ECO:0000313" key="10">
    <source>
        <dbReference type="Proteomes" id="UP001497382"/>
    </source>
</evidence>
<dbReference type="Proteomes" id="UP001497382">
    <property type="component" value="Unassembled WGS sequence"/>
</dbReference>
<feature type="repeat" description="WD" evidence="6">
    <location>
        <begin position="508"/>
        <end position="549"/>
    </location>
</feature>
<feature type="compositionally biased region" description="Acidic residues" evidence="7">
    <location>
        <begin position="392"/>
        <end position="401"/>
    </location>
</feature>
<evidence type="ECO:0000256" key="5">
    <source>
        <dbReference type="ARBA" id="ARBA00023242"/>
    </source>
</evidence>
<feature type="region of interest" description="Disordered" evidence="7">
    <location>
        <begin position="392"/>
        <end position="433"/>
    </location>
</feature>
<feature type="repeat" description="WD" evidence="6">
    <location>
        <begin position="636"/>
        <end position="669"/>
    </location>
</feature>
<evidence type="ECO:0000256" key="4">
    <source>
        <dbReference type="ARBA" id="ARBA00022737"/>
    </source>
</evidence>
<dbReference type="Pfam" id="PF04494">
    <property type="entry name" value="TFIID_NTD2"/>
    <property type="match status" value="1"/>
</dbReference>
<evidence type="ECO:0000256" key="7">
    <source>
        <dbReference type="SAM" id="MobiDB-lite"/>
    </source>
</evidence>
<keyword evidence="5" id="KW-0539">Nucleus</keyword>
<dbReference type="Gene3D" id="2.130.10.10">
    <property type="entry name" value="YVTN repeat-like/Quinoprotein amine dehydrogenase"/>
    <property type="match status" value="2"/>
</dbReference>
<dbReference type="InterPro" id="IPR036322">
    <property type="entry name" value="WD40_repeat_dom_sf"/>
</dbReference>
<evidence type="ECO:0000256" key="3">
    <source>
        <dbReference type="ARBA" id="ARBA00022574"/>
    </source>
</evidence>
<dbReference type="CDD" id="cd00200">
    <property type="entry name" value="WD40"/>
    <property type="match status" value="1"/>
</dbReference>
<protein>
    <recommendedName>
        <fullName evidence="8">TFIID subunit TAF5 NTD2 domain-containing protein</fullName>
    </recommendedName>
</protein>
<evidence type="ECO:0000313" key="9">
    <source>
        <dbReference type="EMBL" id="CAL1300330.1"/>
    </source>
</evidence>
<evidence type="ECO:0000256" key="1">
    <source>
        <dbReference type="ARBA" id="ARBA00004123"/>
    </source>
</evidence>
<dbReference type="GO" id="GO:0005669">
    <property type="term" value="C:transcription factor TFIID complex"/>
    <property type="evidence" value="ECO:0007669"/>
    <property type="project" value="TreeGrafter"/>
</dbReference>
<dbReference type="GO" id="GO:0006367">
    <property type="term" value="P:transcription initiation at RNA polymerase II promoter"/>
    <property type="evidence" value="ECO:0007669"/>
    <property type="project" value="TreeGrafter"/>
</dbReference>
<comment type="subcellular location">
    <subcellularLocation>
        <location evidence="1">Nucleus</location>
    </subcellularLocation>
</comment>
<dbReference type="PROSITE" id="PS50294">
    <property type="entry name" value="WD_REPEATS_REGION"/>
    <property type="match status" value="2"/>
</dbReference>
<dbReference type="PROSITE" id="PS00678">
    <property type="entry name" value="WD_REPEATS_1"/>
    <property type="match status" value="1"/>
</dbReference>
<gene>
    <name evidence="9" type="ORF">LARSCL_LOCUS21889</name>
</gene>
<dbReference type="InterPro" id="IPR015943">
    <property type="entry name" value="WD40/YVTN_repeat-like_dom_sf"/>
</dbReference>
<dbReference type="AlphaFoldDB" id="A0AAV2BX18"/>
<dbReference type="Pfam" id="PF00400">
    <property type="entry name" value="WD40"/>
    <property type="match status" value="4"/>
</dbReference>
<feature type="compositionally biased region" description="Acidic residues" evidence="7">
    <location>
        <begin position="416"/>
        <end position="425"/>
    </location>
</feature>
<dbReference type="PROSITE" id="PS50082">
    <property type="entry name" value="WD_REPEATS_2"/>
    <property type="match status" value="3"/>
</dbReference>
<accession>A0AAV2BX18</accession>
<evidence type="ECO:0000256" key="2">
    <source>
        <dbReference type="ARBA" id="ARBA00009435"/>
    </source>
</evidence>
<dbReference type="InterPro" id="IPR001680">
    <property type="entry name" value="WD40_rpt"/>
</dbReference>
<feature type="repeat" description="WD" evidence="6">
    <location>
        <begin position="550"/>
        <end position="581"/>
    </location>
</feature>
<keyword evidence="3 6" id="KW-0853">WD repeat</keyword>
<dbReference type="InterPro" id="IPR037264">
    <property type="entry name" value="TFIID_NTD2_sf"/>
</dbReference>
<keyword evidence="10" id="KW-1185">Reference proteome</keyword>
<feature type="region of interest" description="Disordered" evidence="7">
    <location>
        <begin position="343"/>
        <end position="369"/>
    </location>
</feature>
<keyword evidence="4" id="KW-0677">Repeat</keyword>
<evidence type="ECO:0000259" key="8">
    <source>
        <dbReference type="Pfam" id="PF04494"/>
    </source>
</evidence>
<reference evidence="9 10" key="1">
    <citation type="submission" date="2024-04" db="EMBL/GenBank/DDBJ databases">
        <authorList>
            <person name="Rising A."/>
            <person name="Reimegard J."/>
            <person name="Sonavane S."/>
            <person name="Akerstrom W."/>
            <person name="Nylinder S."/>
            <person name="Hedman E."/>
            <person name="Kallberg Y."/>
        </authorList>
    </citation>
    <scope>NUCLEOTIDE SEQUENCE [LARGE SCALE GENOMIC DNA]</scope>
</reference>
<dbReference type="PANTHER" id="PTHR19879:SF7">
    <property type="entry name" value="PROTEASOMAL ATPASE-ASSOCIATED FACTOR 1"/>
    <property type="match status" value="1"/>
</dbReference>
<evidence type="ECO:0000256" key="6">
    <source>
        <dbReference type="PROSITE-ProRule" id="PRU00221"/>
    </source>
</evidence>
<dbReference type="SMART" id="SM00320">
    <property type="entry name" value="WD40"/>
    <property type="match status" value="6"/>
</dbReference>
<comment type="similarity">
    <text evidence="2">Belongs to the WD repeat TAF5 family.</text>
</comment>